<evidence type="ECO:0000256" key="3">
    <source>
        <dbReference type="HAMAP-Rule" id="MF_00376"/>
    </source>
</evidence>
<accession>A0ABS2STZ3</accession>
<dbReference type="NCBIfam" id="TIGR00152">
    <property type="entry name" value="dephospho-CoA kinase"/>
    <property type="match status" value="1"/>
</dbReference>
<organism evidence="5 6">
    <name type="scientific">Shouchella xiaoxiensis</name>
    <dbReference type="NCBI Taxonomy" id="766895"/>
    <lineage>
        <taxon>Bacteria</taxon>
        <taxon>Bacillati</taxon>
        <taxon>Bacillota</taxon>
        <taxon>Bacilli</taxon>
        <taxon>Bacillales</taxon>
        <taxon>Bacillaceae</taxon>
        <taxon>Shouchella</taxon>
    </lineage>
</organism>
<name>A0ABS2STZ3_9BACI</name>
<keyword evidence="3" id="KW-0963">Cytoplasm</keyword>
<comment type="catalytic activity">
    <reaction evidence="3">
        <text>3'-dephospho-CoA + ATP = ADP + CoA + H(+)</text>
        <dbReference type="Rhea" id="RHEA:18245"/>
        <dbReference type="ChEBI" id="CHEBI:15378"/>
        <dbReference type="ChEBI" id="CHEBI:30616"/>
        <dbReference type="ChEBI" id="CHEBI:57287"/>
        <dbReference type="ChEBI" id="CHEBI:57328"/>
        <dbReference type="ChEBI" id="CHEBI:456216"/>
        <dbReference type="EC" id="2.7.1.24"/>
    </reaction>
</comment>
<dbReference type="RefSeq" id="WP_204465676.1">
    <property type="nucleotide sequence ID" value="NZ_JAFBCV010000004.1"/>
</dbReference>
<dbReference type="EC" id="2.7.1.24" evidence="3 4"/>
<dbReference type="CDD" id="cd02022">
    <property type="entry name" value="DPCK"/>
    <property type="match status" value="1"/>
</dbReference>
<evidence type="ECO:0000313" key="5">
    <source>
        <dbReference type="EMBL" id="MBM7838481.1"/>
    </source>
</evidence>
<dbReference type="Gene3D" id="3.40.50.300">
    <property type="entry name" value="P-loop containing nucleotide triphosphate hydrolases"/>
    <property type="match status" value="1"/>
</dbReference>
<evidence type="ECO:0000256" key="2">
    <source>
        <dbReference type="ARBA" id="ARBA00022840"/>
    </source>
</evidence>
<comment type="pathway">
    <text evidence="3">Cofactor biosynthesis; coenzyme A biosynthesis; CoA from (R)-pantothenate: step 5/5.</text>
</comment>
<comment type="subcellular location">
    <subcellularLocation>
        <location evidence="3">Cytoplasm</location>
    </subcellularLocation>
</comment>
<sequence>MRIGLTGGIASGKSLVSSYLKDKGYPVVDADIIAKRVVEPASPALDQIKAVFGQGMIDESGQLDRKKLGSVIFSDQTKREQLNKIVHPFVRSEMKREADEYEQNGHKVIFLDIPLLIENKLEYLVDQTWVVYVDQPTQLNRLITRDQSSEEEALQRISAQQSLEQKKAFATIVIDNRESKEETYRQVDEAIRYTVS</sequence>
<dbReference type="PROSITE" id="PS51219">
    <property type="entry name" value="DPCK"/>
    <property type="match status" value="1"/>
</dbReference>
<dbReference type="PANTHER" id="PTHR10695:SF46">
    <property type="entry name" value="BIFUNCTIONAL COENZYME A SYNTHASE-RELATED"/>
    <property type="match status" value="1"/>
</dbReference>
<comment type="caution">
    <text evidence="5">The sequence shown here is derived from an EMBL/GenBank/DDBJ whole genome shotgun (WGS) entry which is preliminary data.</text>
</comment>
<keyword evidence="3 5" id="KW-0418">Kinase</keyword>
<protein>
    <recommendedName>
        <fullName evidence="3 4">Dephospho-CoA kinase</fullName>
        <ecNumber evidence="3 4">2.7.1.24</ecNumber>
    </recommendedName>
    <alternativeName>
        <fullName evidence="3">Dephosphocoenzyme A kinase</fullName>
    </alternativeName>
</protein>
<dbReference type="Proteomes" id="UP001179280">
    <property type="component" value="Unassembled WGS sequence"/>
</dbReference>
<dbReference type="InterPro" id="IPR001977">
    <property type="entry name" value="Depp_CoAkinase"/>
</dbReference>
<proteinExistence type="inferred from homology"/>
<comment type="similarity">
    <text evidence="3">Belongs to the CoaE family.</text>
</comment>
<evidence type="ECO:0000313" key="6">
    <source>
        <dbReference type="Proteomes" id="UP001179280"/>
    </source>
</evidence>
<gene>
    <name evidence="3" type="primary">coaE</name>
    <name evidence="5" type="ORF">JOC54_001737</name>
</gene>
<dbReference type="PANTHER" id="PTHR10695">
    <property type="entry name" value="DEPHOSPHO-COA KINASE-RELATED"/>
    <property type="match status" value="1"/>
</dbReference>
<dbReference type="HAMAP" id="MF_00376">
    <property type="entry name" value="Dephospho_CoA_kinase"/>
    <property type="match status" value="1"/>
</dbReference>
<reference evidence="5" key="1">
    <citation type="submission" date="2021-01" db="EMBL/GenBank/DDBJ databases">
        <title>Genomic Encyclopedia of Type Strains, Phase IV (KMG-IV): sequencing the most valuable type-strain genomes for metagenomic binning, comparative biology and taxonomic classification.</title>
        <authorList>
            <person name="Goeker M."/>
        </authorList>
    </citation>
    <scope>NUCLEOTIDE SEQUENCE</scope>
    <source>
        <strain evidence="5">DSM 21943</strain>
    </source>
</reference>
<dbReference type="SUPFAM" id="SSF52540">
    <property type="entry name" value="P-loop containing nucleoside triphosphate hydrolases"/>
    <property type="match status" value="1"/>
</dbReference>
<keyword evidence="3 5" id="KW-0808">Transferase</keyword>
<keyword evidence="2 3" id="KW-0067">ATP-binding</keyword>
<comment type="function">
    <text evidence="3">Catalyzes the phosphorylation of the 3'-hydroxyl group of dephosphocoenzyme A to form coenzyme A.</text>
</comment>
<evidence type="ECO:0000256" key="4">
    <source>
        <dbReference type="NCBIfam" id="TIGR00152"/>
    </source>
</evidence>
<dbReference type="EMBL" id="JAFBCV010000004">
    <property type="protein sequence ID" value="MBM7838481.1"/>
    <property type="molecule type" value="Genomic_DNA"/>
</dbReference>
<dbReference type="GO" id="GO:0004140">
    <property type="term" value="F:dephospho-CoA kinase activity"/>
    <property type="evidence" value="ECO:0007669"/>
    <property type="project" value="UniProtKB-EC"/>
</dbReference>
<dbReference type="InterPro" id="IPR027417">
    <property type="entry name" value="P-loop_NTPase"/>
</dbReference>
<dbReference type="Pfam" id="PF01121">
    <property type="entry name" value="CoaE"/>
    <property type="match status" value="1"/>
</dbReference>
<keyword evidence="1 3" id="KW-0547">Nucleotide-binding</keyword>
<evidence type="ECO:0000256" key="1">
    <source>
        <dbReference type="ARBA" id="ARBA00022741"/>
    </source>
</evidence>
<feature type="binding site" evidence="3">
    <location>
        <begin position="10"/>
        <end position="15"/>
    </location>
    <ligand>
        <name>ATP</name>
        <dbReference type="ChEBI" id="CHEBI:30616"/>
    </ligand>
</feature>
<keyword evidence="3" id="KW-0173">Coenzyme A biosynthesis</keyword>
<keyword evidence="6" id="KW-1185">Reference proteome</keyword>